<dbReference type="Gene3D" id="3.10.310.10">
    <property type="entry name" value="Diaminopimelate Epimerase, Chain A, domain 1"/>
    <property type="match status" value="2"/>
</dbReference>
<evidence type="ECO:0008006" key="3">
    <source>
        <dbReference type="Google" id="ProtNLM"/>
    </source>
</evidence>
<comment type="similarity">
    <text evidence="1">Belongs to the proline racemase family.</text>
</comment>
<dbReference type="EMBL" id="BARW01029876">
    <property type="protein sequence ID" value="GAJ14156.1"/>
    <property type="molecule type" value="Genomic_DNA"/>
</dbReference>
<dbReference type="Pfam" id="PF05544">
    <property type="entry name" value="Pro_racemase"/>
    <property type="match status" value="1"/>
</dbReference>
<dbReference type="InterPro" id="IPR008794">
    <property type="entry name" value="Pro_racemase_fam"/>
</dbReference>
<evidence type="ECO:0000313" key="2">
    <source>
        <dbReference type="EMBL" id="GAJ14156.1"/>
    </source>
</evidence>
<protein>
    <recommendedName>
        <fullName evidence="3">Proline racemase</fullName>
    </recommendedName>
</protein>
<dbReference type="PANTHER" id="PTHR33442">
    <property type="entry name" value="TRANS-3-HYDROXY-L-PROLINE DEHYDRATASE"/>
    <property type="match status" value="1"/>
</dbReference>
<proteinExistence type="inferred from homology"/>
<gene>
    <name evidence="2" type="ORF">S12H4_47903</name>
</gene>
<evidence type="ECO:0000256" key="1">
    <source>
        <dbReference type="ARBA" id="ARBA00007529"/>
    </source>
</evidence>
<dbReference type="PANTHER" id="PTHR33442:SF5">
    <property type="entry name" value="BIFUNCTIONAL TRANS-3-HYDROXY-L-PROLINE DEHYDRATASE_2-EPIMERASE"/>
    <property type="match status" value="1"/>
</dbReference>
<reference evidence="2" key="1">
    <citation type="journal article" date="2014" name="Front. Microbiol.">
        <title>High frequency of phylogenetically diverse reductive dehalogenase-homologous genes in deep subseafloor sedimentary metagenomes.</title>
        <authorList>
            <person name="Kawai M."/>
            <person name="Futagami T."/>
            <person name="Toyoda A."/>
            <person name="Takaki Y."/>
            <person name="Nishi S."/>
            <person name="Hori S."/>
            <person name="Arai W."/>
            <person name="Tsubouchi T."/>
            <person name="Morono Y."/>
            <person name="Uchiyama I."/>
            <person name="Ito T."/>
            <person name="Fujiyama A."/>
            <person name="Inagaki F."/>
            <person name="Takami H."/>
        </authorList>
    </citation>
    <scope>NUCLEOTIDE SEQUENCE</scope>
    <source>
        <strain evidence="2">Expedition CK06-06</strain>
    </source>
</reference>
<feature type="non-terminal residue" evidence="2">
    <location>
        <position position="250"/>
    </location>
</feature>
<dbReference type="SFLD" id="SFLDS00028">
    <property type="entry name" value="Proline_Racemase"/>
    <property type="match status" value="1"/>
</dbReference>
<comment type="caution">
    <text evidence="2">The sequence shown here is derived from an EMBL/GenBank/DDBJ whole genome shotgun (WGS) entry which is preliminary data.</text>
</comment>
<sequence>ALVIESDRDDADFGVIFFTRWGCVHMCGHGTICVTSALIETGMVEIEEPITNITLETPGGIIKVKTIIKKGKIEEVSFVGLPSFLYKKNFLINIPKFGEIKGDIAFGGLWYFYVNSEDIGINVTPNNINQLTELGVAIRYDFNKKYNLPHPTNANVINKLSGVSFIGSPIKNSNANQNNVVIVENGFFDRSPCGTGTCGRMAVLFSKNNLSIGENFYNESITGGVFRGKIIKTVKLKKYKAIIPEIAGRA</sequence>
<feature type="non-terminal residue" evidence="2">
    <location>
        <position position="1"/>
    </location>
</feature>
<accession>X1VH78</accession>
<dbReference type="GO" id="GO:0047580">
    <property type="term" value="F:4-hydroxyproline epimerase activity"/>
    <property type="evidence" value="ECO:0007669"/>
    <property type="project" value="TreeGrafter"/>
</dbReference>
<organism evidence="2">
    <name type="scientific">marine sediment metagenome</name>
    <dbReference type="NCBI Taxonomy" id="412755"/>
    <lineage>
        <taxon>unclassified sequences</taxon>
        <taxon>metagenomes</taxon>
        <taxon>ecological metagenomes</taxon>
    </lineage>
</organism>
<dbReference type="SUPFAM" id="SSF54506">
    <property type="entry name" value="Diaminopimelate epimerase-like"/>
    <property type="match status" value="1"/>
</dbReference>
<name>X1VH78_9ZZZZ</name>
<dbReference type="AlphaFoldDB" id="X1VH78"/>